<evidence type="ECO:0000256" key="2">
    <source>
        <dbReference type="ARBA" id="ARBA00004286"/>
    </source>
</evidence>
<evidence type="ECO:0000256" key="11">
    <source>
        <dbReference type="SAM" id="Coils"/>
    </source>
</evidence>
<dbReference type="Pfam" id="PF06470">
    <property type="entry name" value="SMC_hinge"/>
    <property type="match status" value="1"/>
</dbReference>
<dbReference type="CDD" id="cd03275">
    <property type="entry name" value="ABC_SMC1_euk"/>
    <property type="match status" value="1"/>
</dbReference>
<feature type="coiled-coil region" evidence="11">
    <location>
        <begin position="993"/>
        <end position="1027"/>
    </location>
</feature>
<dbReference type="GO" id="GO:0008278">
    <property type="term" value="C:cohesin complex"/>
    <property type="evidence" value="ECO:0007669"/>
    <property type="project" value="InterPro"/>
</dbReference>
<keyword evidence="8 10" id="KW-0539">Nucleus</keyword>
<comment type="subcellular location">
    <subcellularLocation>
        <location evidence="2">Chromosome</location>
    </subcellularLocation>
    <subcellularLocation>
        <location evidence="1 10">Nucleus</location>
    </subcellularLocation>
</comment>
<dbReference type="PANTHER" id="PTHR18937:SF12">
    <property type="entry name" value="STRUCTURAL MAINTENANCE OF CHROMOSOMES PROTEIN"/>
    <property type="match status" value="1"/>
</dbReference>
<dbReference type="InterPro" id="IPR003395">
    <property type="entry name" value="RecF/RecN/SMC_N"/>
</dbReference>
<evidence type="ECO:0000256" key="8">
    <source>
        <dbReference type="ARBA" id="ARBA00023242"/>
    </source>
</evidence>
<feature type="compositionally biased region" description="Basic and acidic residues" evidence="12">
    <location>
        <begin position="43"/>
        <end position="55"/>
    </location>
</feature>
<evidence type="ECO:0000256" key="4">
    <source>
        <dbReference type="ARBA" id="ARBA00022454"/>
    </source>
</evidence>
<dbReference type="Pfam" id="PF02463">
    <property type="entry name" value="SMC_N"/>
    <property type="match status" value="1"/>
</dbReference>
<dbReference type="OMA" id="KHMDFQR"/>
<dbReference type="AlphaFoldDB" id="A0A066WE59"/>
<feature type="coiled-coil region" evidence="11">
    <location>
        <begin position="313"/>
        <end position="447"/>
    </location>
</feature>
<feature type="domain" description="SMC hinge" evidence="13">
    <location>
        <begin position="490"/>
        <end position="606"/>
    </location>
</feature>
<evidence type="ECO:0000256" key="9">
    <source>
        <dbReference type="ARBA" id="ARBA00023306"/>
    </source>
</evidence>
<gene>
    <name evidence="14" type="ORF">K437DRAFT_221032</name>
</gene>
<name>A0A066WE59_TILAU</name>
<feature type="coiled-coil region" evidence="11">
    <location>
        <begin position="141"/>
        <end position="199"/>
    </location>
</feature>
<keyword evidence="9" id="KW-0131">Cell cycle</keyword>
<feature type="region of interest" description="Disordered" evidence="12">
    <location>
        <begin position="34"/>
        <end position="57"/>
    </location>
</feature>
<dbReference type="SUPFAM" id="SSF75553">
    <property type="entry name" value="Smc hinge domain"/>
    <property type="match status" value="1"/>
</dbReference>
<dbReference type="EMBL" id="JMSN01000012">
    <property type="protein sequence ID" value="KDN52242.1"/>
    <property type="molecule type" value="Genomic_DNA"/>
</dbReference>
<comment type="similarity">
    <text evidence="3">Belongs to the SMC family. SMC1 subfamily.</text>
</comment>
<dbReference type="GeneID" id="25262309"/>
<dbReference type="GO" id="GO:0016887">
    <property type="term" value="F:ATP hydrolysis activity"/>
    <property type="evidence" value="ECO:0007669"/>
    <property type="project" value="InterPro"/>
</dbReference>
<dbReference type="InterPro" id="IPR024704">
    <property type="entry name" value="SMC"/>
</dbReference>
<evidence type="ECO:0000313" key="14">
    <source>
        <dbReference type="EMBL" id="KDN52242.1"/>
    </source>
</evidence>
<evidence type="ECO:0000256" key="10">
    <source>
        <dbReference type="PIRNR" id="PIRNR005719"/>
    </source>
</evidence>
<comment type="caution">
    <text evidence="14">The sequence shown here is derived from an EMBL/GenBank/DDBJ whole genome shotgun (WGS) entry which is preliminary data.</text>
</comment>
<dbReference type="GO" id="GO:0007062">
    <property type="term" value="P:sister chromatid cohesion"/>
    <property type="evidence" value="ECO:0007669"/>
    <property type="project" value="InterPro"/>
</dbReference>
<dbReference type="GO" id="GO:0005524">
    <property type="term" value="F:ATP binding"/>
    <property type="evidence" value="ECO:0007669"/>
    <property type="project" value="InterPro"/>
</dbReference>
<dbReference type="InterPro" id="IPR027417">
    <property type="entry name" value="P-loop_NTPase"/>
</dbReference>
<feature type="coiled-coil region" evidence="11">
    <location>
        <begin position="775"/>
        <end position="900"/>
    </location>
</feature>
<dbReference type="RefSeq" id="XP_013245091.1">
    <property type="nucleotide sequence ID" value="XM_013389637.1"/>
</dbReference>
<evidence type="ECO:0000256" key="6">
    <source>
        <dbReference type="ARBA" id="ARBA00022776"/>
    </source>
</evidence>
<evidence type="ECO:0000256" key="3">
    <source>
        <dbReference type="ARBA" id="ARBA00005597"/>
    </source>
</evidence>
<evidence type="ECO:0000259" key="13">
    <source>
        <dbReference type="SMART" id="SM00968"/>
    </source>
</evidence>
<dbReference type="InterPro" id="IPR036277">
    <property type="entry name" value="SMC_hinge_sf"/>
</dbReference>
<keyword evidence="15" id="KW-1185">Reference proteome</keyword>
<evidence type="ECO:0000256" key="1">
    <source>
        <dbReference type="ARBA" id="ARBA00004123"/>
    </source>
</evidence>
<dbReference type="Gene3D" id="3.40.50.300">
    <property type="entry name" value="P-loop containing nucleotide triphosphate hydrolases"/>
    <property type="match status" value="2"/>
</dbReference>
<dbReference type="GO" id="GO:0003677">
    <property type="term" value="F:DNA binding"/>
    <property type="evidence" value="ECO:0007669"/>
    <property type="project" value="TreeGrafter"/>
</dbReference>
<evidence type="ECO:0000256" key="5">
    <source>
        <dbReference type="ARBA" id="ARBA00022618"/>
    </source>
</evidence>
<organism evidence="14 15">
    <name type="scientific">Tilletiaria anomala (strain ATCC 24038 / CBS 436.72 / UBC 951)</name>
    <dbReference type="NCBI Taxonomy" id="1037660"/>
    <lineage>
        <taxon>Eukaryota</taxon>
        <taxon>Fungi</taxon>
        <taxon>Dikarya</taxon>
        <taxon>Basidiomycota</taxon>
        <taxon>Ustilaginomycotina</taxon>
        <taxon>Exobasidiomycetes</taxon>
        <taxon>Georgefischeriales</taxon>
        <taxon>Tilletiariaceae</taxon>
        <taxon>Tilletiaria</taxon>
    </lineage>
</organism>
<dbReference type="PANTHER" id="PTHR18937">
    <property type="entry name" value="STRUCTURAL MAINTENANCE OF CHROMOSOMES SMC FAMILY MEMBER"/>
    <property type="match status" value="1"/>
</dbReference>
<dbReference type="Gene3D" id="1.20.1060.20">
    <property type="match status" value="1"/>
</dbReference>
<accession>A0A066WE59</accession>
<evidence type="ECO:0000313" key="15">
    <source>
        <dbReference type="Proteomes" id="UP000027361"/>
    </source>
</evidence>
<keyword evidence="4" id="KW-0158">Chromosome</keyword>
<dbReference type="HOGENOM" id="CLU_001042_0_1_1"/>
<dbReference type="GO" id="GO:0051301">
    <property type="term" value="P:cell division"/>
    <property type="evidence" value="ECO:0007669"/>
    <property type="project" value="UniProtKB-KW"/>
</dbReference>
<dbReference type="InterPro" id="IPR010935">
    <property type="entry name" value="SMC_hinge"/>
</dbReference>
<evidence type="ECO:0000256" key="12">
    <source>
        <dbReference type="SAM" id="MobiDB-lite"/>
    </source>
</evidence>
<evidence type="ECO:0000256" key="7">
    <source>
        <dbReference type="ARBA" id="ARBA00023054"/>
    </source>
</evidence>
<dbReference type="SUPFAM" id="SSF52540">
    <property type="entry name" value="P-loop containing nucleoside triphosphate hydrolases"/>
    <property type="match status" value="2"/>
</dbReference>
<dbReference type="InParanoid" id="A0A066WE59"/>
<proteinExistence type="inferred from homology"/>
<sequence length="1196" mass="136224">MDAISFVLGVKSGQLRSSQLKDLIYRGRRLGTEEVDGESDLSDPDHEARSEESGKRASVTAVFRDGKAIEHRFQRTIHLSGSSEYRINGKSISYAQYNSKLEQYNILVKAKNFLVFQGDVEAVASQNSKDLSKLVDRISGSLDLQDEYDQAKAAMEKAVDNSTFNFNKRRGINSELKQFKEQKTEAERYEQLLDEKDAHVLQQILWKLYHLQQNMTTQLETIGEVSEKLDELREAHGVEEHGVISAKKDVAKVQKDMIKQEKAMKRAETELADKQPELDAVETRLAYSRRTAENAESLIERIKVDLVKHGAAVEKLQKDRDLAQAAADHAAEERRLAAQKEGVTLSEGDLAEYQELKATAEARAISERQQLDSITRQIRTRQEALRNVNDQLRQLHSQKEHLEQEREQQQTRLDLSSARINTVEANLRDVRSDAEAVQRERERIRKREAEVNGILTECYNKLLQAGHDRKESEKEAKMRETIMTLQKIFPGVRGRVIDLCEPTQQKYAAAISTVLGRNADSIVVEYEKTAIDCIEYLRNQRVGQATFIPLDTIQIKPMNDRLRSIAKGARLAFDIVKYQPNVQRAIQHACGNALVCDDMTVARYVVYERKQEVKAVTLDGTVIHKSGLITGGQSGQSPTRRWEEREMQGLHRQREQCISELKDLQKEKRNIGSDDDIIAKIGHFEAELAAVRDEHRATSGKLQGAKDELKVVDAQIKEIEPKIAGEQIAAEKAESKATRLRSKVEQEEDQVFSAFCARIRVANIREYEQEQLRILEDQNEAKLQYATQLKRLTHQLNFETQTVTSIEERIKALQKAHMREERKMEEAASEREKIEAEMVTLRSNMKSASDTLQELQKTYDSAREVYTGAKRQLHQATKALDAALRQIASCNDTIEKLGAERAMLYRRCRLEDIDLPLVKGSLTKVPLLEAPNADSMELDEDSTEAAEVDNFGIEVSFKDLEEEEMEDGSAVMAQTLQERIDNIVSEIERMTPNLKATERLDDTETRLAETEQEFERSRRDAKVTRDEFLRVKKRRCELFNKAYEHISERIDPIYKELTKGKAAANGGTAYLSLEDTEEPYLSGIKYHAMPPMKRFRDMDQLSGGERTMAALALLFAIHSYQPAPFFVLDEVDAALDSQNVAKVSNYIRQHASDAFQFIVISLKASLYERSQALVGIYRDQDLNSSSTLTLDLEKYA</sequence>
<protein>
    <recommendedName>
        <fullName evidence="10">Structural maintenance of chromosomes protein</fullName>
    </recommendedName>
</protein>
<dbReference type="FunCoup" id="A0A066WE59">
    <property type="interactions" value="487"/>
</dbReference>
<dbReference type="GO" id="GO:0005634">
    <property type="term" value="C:nucleus"/>
    <property type="evidence" value="ECO:0007669"/>
    <property type="project" value="UniProtKB-SubCell"/>
</dbReference>
<dbReference type="Gene3D" id="3.30.70.1620">
    <property type="match status" value="1"/>
</dbReference>
<dbReference type="PIRSF" id="PIRSF005719">
    <property type="entry name" value="SMC"/>
    <property type="match status" value="1"/>
</dbReference>
<keyword evidence="6" id="KW-0498">Mitosis</keyword>
<dbReference type="SMART" id="SM00968">
    <property type="entry name" value="SMC_hinge"/>
    <property type="match status" value="1"/>
</dbReference>
<dbReference type="InterPro" id="IPR028468">
    <property type="entry name" value="Smc1_ABC"/>
</dbReference>
<reference evidence="14 15" key="1">
    <citation type="submission" date="2014-05" db="EMBL/GenBank/DDBJ databases">
        <title>Draft genome sequence of a rare smut relative, Tilletiaria anomala UBC 951.</title>
        <authorList>
            <consortium name="DOE Joint Genome Institute"/>
            <person name="Toome M."/>
            <person name="Kuo A."/>
            <person name="Henrissat B."/>
            <person name="Lipzen A."/>
            <person name="Tritt A."/>
            <person name="Yoshinaga Y."/>
            <person name="Zane M."/>
            <person name="Barry K."/>
            <person name="Grigoriev I.V."/>
            <person name="Spatafora J.W."/>
            <person name="Aimea M.C."/>
        </authorList>
    </citation>
    <scope>NUCLEOTIDE SEQUENCE [LARGE SCALE GENOMIC DNA]</scope>
    <source>
        <strain evidence="14 15">UBC 951</strain>
    </source>
</reference>
<dbReference type="Proteomes" id="UP000027361">
    <property type="component" value="Unassembled WGS sequence"/>
</dbReference>
<keyword evidence="5" id="KW-0132">Cell division</keyword>
<dbReference type="OrthoDB" id="5575062at2759"/>
<keyword evidence="7 11" id="KW-0175">Coiled coil</keyword>
<dbReference type="STRING" id="1037660.A0A066WE59"/>